<dbReference type="InterPro" id="IPR023997">
    <property type="entry name" value="TonB-dep_OMP_SusC/RagA_CS"/>
</dbReference>
<dbReference type="Pfam" id="PF00593">
    <property type="entry name" value="TonB_dep_Rec_b-barrel"/>
    <property type="match status" value="1"/>
</dbReference>
<dbReference type="InterPro" id="IPR012910">
    <property type="entry name" value="Plug_dom"/>
</dbReference>
<feature type="domain" description="TonB-dependent receptor-like beta-barrel" evidence="11">
    <location>
        <begin position="523"/>
        <end position="863"/>
    </location>
</feature>
<dbReference type="Proteomes" id="UP001597560">
    <property type="component" value="Unassembled WGS sequence"/>
</dbReference>
<comment type="subcellular location">
    <subcellularLocation>
        <location evidence="1 8">Cell outer membrane</location>
        <topology evidence="1 8">Multi-pass membrane protein</topology>
    </subcellularLocation>
</comment>
<keyword evidence="3 8" id="KW-1134">Transmembrane beta strand</keyword>
<dbReference type="PROSITE" id="PS52016">
    <property type="entry name" value="TONB_DEPENDENT_REC_3"/>
    <property type="match status" value="1"/>
</dbReference>
<protein>
    <submittedName>
        <fullName evidence="13">SusC/RagA family TonB-linked outer membrane protein</fullName>
    </submittedName>
</protein>
<dbReference type="InterPro" id="IPR000531">
    <property type="entry name" value="Beta-barrel_TonB"/>
</dbReference>
<evidence type="ECO:0000256" key="2">
    <source>
        <dbReference type="ARBA" id="ARBA00022448"/>
    </source>
</evidence>
<feature type="domain" description="TonB-dependent receptor plug" evidence="12">
    <location>
        <begin position="120"/>
        <end position="243"/>
    </location>
</feature>
<evidence type="ECO:0000256" key="10">
    <source>
        <dbReference type="SAM" id="SignalP"/>
    </source>
</evidence>
<dbReference type="Gene3D" id="2.60.40.1120">
    <property type="entry name" value="Carboxypeptidase-like, regulatory domain"/>
    <property type="match status" value="1"/>
</dbReference>
<dbReference type="Pfam" id="PF13715">
    <property type="entry name" value="CarbopepD_reg_2"/>
    <property type="match status" value="1"/>
</dbReference>
<name>A0ABW6B0G9_9SPHI</name>
<evidence type="ECO:0000256" key="1">
    <source>
        <dbReference type="ARBA" id="ARBA00004571"/>
    </source>
</evidence>
<evidence type="ECO:0000256" key="6">
    <source>
        <dbReference type="ARBA" id="ARBA00023136"/>
    </source>
</evidence>
<dbReference type="InterPro" id="IPR037066">
    <property type="entry name" value="Plug_dom_sf"/>
</dbReference>
<reference evidence="14" key="1">
    <citation type="journal article" date="2019" name="Int. J. Syst. Evol. Microbiol.">
        <title>The Global Catalogue of Microorganisms (GCM) 10K type strain sequencing project: providing services to taxonomists for standard genome sequencing and annotation.</title>
        <authorList>
            <consortium name="The Broad Institute Genomics Platform"/>
            <consortium name="The Broad Institute Genome Sequencing Center for Infectious Disease"/>
            <person name="Wu L."/>
            <person name="Ma J."/>
        </authorList>
    </citation>
    <scope>NUCLEOTIDE SEQUENCE [LARGE SCALE GENOMIC DNA]</scope>
    <source>
        <strain evidence="14">KCTC 23098</strain>
    </source>
</reference>
<accession>A0ABW6B0G9</accession>
<evidence type="ECO:0000256" key="3">
    <source>
        <dbReference type="ARBA" id="ARBA00022452"/>
    </source>
</evidence>
<evidence type="ECO:0000256" key="8">
    <source>
        <dbReference type="PROSITE-ProRule" id="PRU01360"/>
    </source>
</evidence>
<dbReference type="SUPFAM" id="SSF56935">
    <property type="entry name" value="Porins"/>
    <property type="match status" value="1"/>
</dbReference>
<keyword evidence="5 9" id="KW-0798">TonB box</keyword>
<comment type="caution">
    <text evidence="13">The sequence shown here is derived from an EMBL/GenBank/DDBJ whole genome shotgun (WGS) entry which is preliminary data.</text>
</comment>
<dbReference type="NCBIfam" id="TIGR04057">
    <property type="entry name" value="SusC_RagA_signa"/>
    <property type="match status" value="1"/>
</dbReference>
<dbReference type="RefSeq" id="WP_377609988.1">
    <property type="nucleotide sequence ID" value="NZ_JBHUPA010000003.1"/>
</dbReference>
<dbReference type="EMBL" id="JBHUPA010000003">
    <property type="protein sequence ID" value="MFD2961724.1"/>
    <property type="molecule type" value="Genomic_DNA"/>
</dbReference>
<organism evidence="13 14">
    <name type="scientific">Olivibacter jilunii</name>
    <dbReference type="NCBI Taxonomy" id="985016"/>
    <lineage>
        <taxon>Bacteria</taxon>
        <taxon>Pseudomonadati</taxon>
        <taxon>Bacteroidota</taxon>
        <taxon>Sphingobacteriia</taxon>
        <taxon>Sphingobacteriales</taxon>
        <taxon>Sphingobacteriaceae</taxon>
        <taxon>Olivibacter</taxon>
    </lineage>
</organism>
<keyword evidence="4 8" id="KW-0812">Transmembrane</keyword>
<keyword evidence="10" id="KW-0732">Signal</keyword>
<feature type="signal peptide" evidence="10">
    <location>
        <begin position="1"/>
        <end position="21"/>
    </location>
</feature>
<dbReference type="InterPro" id="IPR036942">
    <property type="entry name" value="Beta-barrel_TonB_sf"/>
</dbReference>
<keyword evidence="6 8" id="KW-0472">Membrane</keyword>
<evidence type="ECO:0000259" key="11">
    <source>
        <dbReference type="Pfam" id="PF00593"/>
    </source>
</evidence>
<dbReference type="InterPro" id="IPR008969">
    <property type="entry name" value="CarboxyPept-like_regulatory"/>
</dbReference>
<sequence length="1100" mass="120064">MKQKLLSFFLASFLLLGAAYAQERTIRGKVTSQDGEPLPGVSVVVSGTTVGTQTNQDGNFSLNAPSSATSITVSYIGFASQVINLTASNEYNISLAQDEAQLSEVVVTALGIKRERKALGYATQEVKGTDLTVNTNQNVLNNLSGRVSGAQITSASGAVGSSTRIVLRGNNSFGNNQPLFVIDGVPIDNSASTVATGTTTITSSAVDFGSGIQDLDPNNIESMNVLKGANAAALYGSRAANGVIVITTKKGAGEKGIGVTYSGGISFEKPYILPKYQNKYGQGQNGSEYYYKLDGSPGNYNDWAIENGYSYVNGAGAGVNDGYDESWGPRLDAGLMIPQFNSPLDENGNRIPTPWISHPNNVRDFFRTGLTLDNNVAFTSTSEKGSTRFSYTNQTQKGTIPNTDQKRNTIQVATTQNLTDKLVAEALVNYVRIDNDNLIGQGYNSFNPMNSLGSWFGRQVDLDALKANQNGDLDTGAPYNWISVYHDNPFASVNSIFNQPRVKDRVFGYASIAYKFHPWFNAQFRVGNDVSWENRQERVSERQIDMYRSGGNGSFRQTELYRSELNADLLLTGSGNLNDDFSLSYTAGANLRDNKYKYTIVYAPDLTVPGIYNIGNVNGNPQAVNRLEHLRSNSLFGQASIGYKSWLYLDVTARNDWSSTLPSDNWSYFYPSASLSWIFTDALGLSDSFLNYGKLRGSWAQVGNATNPYQTLSTYLAVTPSFGGIPQYRIDPQLPPLELKPEKVNSTEIGLELGAFNSRLRFDATYYNKITTNQIMAIDLPKFGGASTLLINAGEIQNKGLELQLGGTLIKKDNFSWDMNINWAYNRNKVNELYTDPVTGNELLSYPISNAWGVNVQAVPGEAFGVIRGSKYRRTADGALVVNPETFDEDGNRDPSSGLLQFDTQQPIGNITPDWVGGISNSFSYKNFNLSFLVDFRKGGDFFSVTDMFGAYTGVLEYTAEGDLRENGVVIGQNVLSDFRVVTPDGQPNNIVVSADDFFANTAYNGGGTEFSIIDGSFIKLRNINLSYSLPKSFTSRYSWLKGASVSIFANNVALLYTHKSNRAHIDPETGFGATNEGLGLETYQIPPNRSIGLKLNVAF</sequence>
<keyword evidence="7 8" id="KW-0998">Cell outer membrane</keyword>
<evidence type="ECO:0000313" key="14">
    <source>
        <dbReference type="Proteomes" id="UP001597560"/>
    </source>
</evidence>
<evidence type="ECO:0000256" key="9">
    <source>
        <dbReference type="RuleBase" id="RU003357"/>
    </source>
</evidence>
<keyword evidence="14" id="KW-1185">Reference proteome</keyword>
<dbReference type="InterPro" id="IPR023996">
    <property type="entry name" value="TonB-dep_OMP_SusC/RagA"/>
</dbReference>
<feature type="chain" id="PRO_5047031067" evidence="10">
    <location>
        <begin position="22"/>
        <end position="1100"/>
    </location>
</feature>
<dbReference type="NCBIfam" id="TIGR04056">
    <property type="entry name" value="OMP_RagA_SusC"/>
    <property type="match status" value="1"/>
</dbReference>
<dbReference type="InterPro" id="IPR039426">
    <property type="entry name" value="TonB-dep_rcpt-like"/>
</dbReference>
<proteinExistence type="inferred from homology"/>
<dbReference type="Pfam" id="PF07715">
    <property type="entry name" value="Plug"/>
    <property type="match status" value="1"/>
</dbReference>
<evidence type="ECO:0000256" key="7">
    <source>
        <dbReference type="ARBA" id="ARBA00023237"/>
    </source>
</evidence>
<evidence type="ECO:0000256" key="4">
    <source>
        <dbReference type="ARBA" id="ARBA00022692"/>
    </source>
</evidence>
<gene>
    <name evidence="13" type="ORF">ACFS6J_08010</name>
</gene>
<evidence type="ECO:0000259" key="12">
    <source>
        <dbReference type="Pfam" id="PF07715"/>
    </source>
</evidence>
<evidence type="ECO:0000313" key="13">
    <source>
        <dbReference type="EMBL" id="MFD2961724.1"/>
    </source>
</evidence>
<dbReference type="SUPFAM" id="SSF49464">
    <property type="entry name" value="Carboxypeptidase regulatory domain-like"/>
    <property type="match status" value="1"/>
</dbReference>
<keyword evidence="2 8" id="KW-0813">Transport</keyword>
<evidence type="ECO:0000256" key="5">
    <source>
        <dbReference type="ARBA" id="ARBA00023077"/>
    </source>
</evidence>
<dbReference type="Gene3D" id="2.170.130.10">
    <property type="entry name" value="TonB-dependent receptor, plug domain"/>
    <property type="match status" value="1"/>
</dbReference>
<dbReference type="Gene3D" id="2.40.170.20">
    <property type="entry name" value="TonB-dependent receptor, beta-barrel domain"/>
    <property type="match status" value="1"/>
</dbReference>
<comment type="similarity">
    <text evidence="8 9">Belongs to the TonB-dependent receptor family.</text>
</comment>